<name>A0AAV3ZSD7_9GAST</name>
<reference evidence="2 3" key="1">
    <citation type="journal article" date="2021" name="Elife">
        <title>Chloroplast acquisition without the gene transfer in kleptoplastic sea slugs, Plakobranchus ocellatus.</title>
        <authorList>
            <person name="Maeda T."/>
            <person name="Takahashi S."/>
            <person name="Yoshida T."/>
            <person name="Shimamura S."/>
            <person name="Takaki Y."/>
            <person name="Nagai Y."/>
            <person name="Toyoda A."/>
            <person name="Suzuki Y."/>
            <person name="Arimoto A."/>
            <person name="Ishii H."/>
            <person name="Satoh N."/>
            <person name="Nishiyama T."/>
            <person name="Hasebe M."/>
            <person name="Maruyama T."/>
            <person name="Minagawa J."/>
            <person name="Obokata J."/>
            <person name="Shigenobu S."/>
        </authorList>
    </citation>
    <scope>NUCLEOTIDE SEQUENCE [LARGE SCALE GENOMIC DNA]</scope>
</reference>
<protein>
    <submittedName>
        <fullName evidence="2">Uncharacterized protein</fullName>
    </submittedName>
</protein>
<feature type="compositionally biased region" description="Basic and acidic residues" evidence="1">
    <location>
        <begin position="357"/>
        <end position="368"/>
    </location>
</feature>
<feature type="region of interest" description="Disordered" evidence="1">
    <location>
        <begin position="1205"/>
        <end position="1253"/>
    </location>
</feature>
<feature type="compositionally biased region" description="Polar residues" evidence="1">
    <location>
        <begin position="948"/>
        <end position="964"/>
    </location>
</feature>
<gene>
    <name evidence="2" type="ORF">PoB_002522500</name>
</gene>
<comment type="caution">
    <text evidence="2">The sequence shown here is derived from an EMBL/GenBank/DDBJ whole genome shotgun (WGS) entry which is preliminary data.</text>
</comment>
<feature type="compositionally biased region" description="Polar residues" evidence="1">
    <location>
        <begin position="372"/>
        <end position="394"/>
    </location>
</feature>
<feature type="compositionally biased region" description="Basic and acidic residues" evidence="1">
    <location>
        <begin position="46"/>
        <end position="58"/>
    </location>
</feature>
<feature type="compositionally biased region" description="Acidic residues" evidence="1">
    <location>
        <begin position="1035"/>
        <end position="1047"/>
    </location>
</feature>
<evidence type="ECO:0000313" key="3">
    <source>
        <dbReference type="Proteomes" id="UP000735302"/>
    </source>
</evidence>
<proteinExistence type="predicted"/>
<keyword evidence="3" id="KW-1185">Reference proteome</keyword>
<evidence type="ECO:0000256" key="1">
    <source>
        <dbReference type="SAM" id="MobiDB-lite"/>
    </source>
</evidence>
<feature type="compositionally biased region" description="Low complexity" evidence="1">
    <location>
        <begin position="85"/>
        <end position="96"/>
    </location>
</feature>
<feature type="region of interest" description="Disordered" evidence="1">
    <location>
        <begin position="939"/>
        <end position="968"/>
    </location>
</feature>
<feature type="compositionally biased region" description="Basic and acidic residues" evidence="1">
    <location>
        <begin position="69"/>
        <end position="84"/>
    </location>
</feature>
<feature type="region of interest" description="Disordered" evidence="1">
    <location>
        <begin position="1025"/>
        <end position="1047"/>
    </location>
</feature>
<feature type="region of interest" description="Disordered" evidence="1">
    <location>
        <begin position="1"/>
        <end position="146"/>
    </location>
</feature>
<dbReference type="EMBL" id="BLXT01002861">
    <property type="protein sequence ID" value="GFN98719.1"/>
    <property type="molecule type" value="Genomic_DNA"/>
</dbReference>
<feature type="compositionally biased region" description="Polar residues" evidence="1">
    <location>
        <begin position="33"/>
        <end position="45"/>
    </location>
</feature>
<organism evidence="2 3">
    <name type="scientific">Plakobranchus ocellatus</name>
    <dbReference type="NCBI Taxonomy" id="259542"/>
    <lineage>
        <taxon>Eukaryota</taxon>
        <taxon>Metazoa</taxon>
        <taxon>Spiralia</taxon>
        <taxon>Lophotrochozoa</taxon>
        <taxon>Mollusca</taxon>
        <taxon>Gastropoda</taxon>
        <taxon>Heterobranchia</taxon>
        <taxon>Euthyneura</taxon>
        <taxon>Panpulmonata</taxon>
        <taxon>Sacoglossa</taxon>
        <taxon>Placobranchoidea</taxon>
        <taxon>Plakobranchidae</taxon>
        <taxon>Plakobranchus</taxon>
    </lineage>
</organism>
<evidence type="ECO:0000313" key="2">
    <source>
        <dbReference type="EMBL" id="GFN98719.1"/>
    </source>
</evidence>
<accession>A0AAV3ZSD7</accession>
<dbReference type="Proteomes" id="UP000735302">
    <property type="component" value="Unassembled WGS sequence"/>
</dbReference>
<feature type="region of interest" description="Disordered" evidence="1">
    <location>
        <begin position="357"/>
        <end position="402"/>
    </location>
</feature>
<sequence>MTAAPRVRIRLRDGRKTGLPTSSQPESMDLQKPQESLEATSSTTNIDRDNGDVRERSLKGSARGLSNPPDKESKPDNDSAKEDSSSPSSSIQISSSLNPDVKEFVPRISSSQSPENGKLEAAAADAETAVSKPESGSVKQEEKPSSVKLLSEKAPFLFQLPPKPLLLRQRSLALGRASTQERGTQTDDEPDKDEGKLCAACKCKLDVHGKQSASPPASDHLIAGKIKGLSRDKKVKYIACQASLMARENPNSLQQEGELITRLKTRLHSLCRQFGSQGNDKSDMEEDMICKIAVSLLVEQEQLSLADNRDSFLRQLAAEVELQLEIAYELMVDAQANDSSKSGQDIAAVPYTGVRSDHDTARIKKGNEEENLASSPPQSTASMTLTTSPKSTEGTLGRAMPSLPASISLPDGRTGCPVALNIPDSSLGSDNSSCVMASGNLPLMDSSKCDANSKQIIERKANSEVENQVIPLAMAPNLFGLDPQQRQEAVELLKLQQMCLKNMMSMNMVAQAAETTVASFDNNQQKGLLPEICSYHSQNTLLSRLEPQESDLTVANLVKHNSLLSCKERVRTSSGSDGSNCLHTAGSDLGTGRKVHKFSGLQKLPPLDLRAAKGGQSAFSQAHPVKLGKRSPDLNAILAPENNSACPSRTSSQSSLYLPHGSHGILEPTVSKSMIQTNHPASSDVLDISTQVRASQSFQTSLSTAPKPKKYLTPLQRKRLKLKGETALVLARSKPVQEHSVEDTVISPLNKDLSVPEMPTPVSVSENSNKRKASCPSVLGNNILGSNALDVFTQSVLPSSSSTNLVHQVTHLEETKRDSFIASTIYPNMGVAAAVPSNTGSCPQTNTVVSSAMVSLSSTVSPPGYSMPILTSTFQGLNLSSATQRRGMSFIPPLGQIRLPMPAPPSVPLMNIQSENSPLSGQTFDGSPTRNANEVTISEKKPPGFFSKSDSTDTVSSCSNQDSLGMSEENPVYLDNSSHDHKMACREFTNELCEQRLTVANLENIDDVDDFADAEMQDEKFDADAKDYKTCSNESEQDEDAVSDAEDENLDVDILVRKRIAEEGFADTSVPAGRKESYGLDEIFLLDSHTELLSSQAASEKGNTEETETGTVKQEDKWQTVGKAKKSSKKVSHVDVNIVKFRTQEKYTNLVNKILDVYKQLEREEAQEVLETVYTSENQLSGLRQGQILAKVDLVVSEWYPDRAHKTDINDGEPLTDDSNKQNRGQQLSKKEKVKLCPSQGSMGLSTDKVDLSQGSVGLSTNKVEDYDNTFSAEACGQQTVALDEDCQVQ</sequence>
<feature type="compositionally biased region" description="Low complexity" evidence="1">
    <location>
        <begin position="120"/>
        <end position="129"/>
    </location>
</feature>